<name>A0A1Q9DU40_SYMMI</name>
<dbReference type="SMART" id="SM00254">
    <property type="entry name" value="ShKT"/>
    <property type="match status" value="2"/>
</dbReference>
<evidence type="ECO:0000259" key="1">
    <source>
        <dbReference type="SMART" id="SM00254"/>
    </source>
</evidence>
<gene>
    <name evidence="2" type="ORF">AK812_SmicGene18807</name>
</gene>
<dbReference type="AlphaFoldDB" id="A0A1Q9DU40"/>
<dbReference type="InterPro" id="IPR003582">
    <property type="entry name" value="ShKT_dom"/>
</dbReference>
<dbReference type="EMBL" id="LSRX01000388">
    <property type="protein sequence ID" value="OLP98690.1"/>
    <property type="molecule type" value="Genomic_DNA"/>
</dbReference>
<evidence type="ECO:0000313" key="3">
    <source>
        <dbReference type="Proteomes" id="UP000186817"/>
    </source>
</evidence>
<sequence>MRAALQAFQRPGNLSRSGCKLWWLASDYDLGDALTRKRADFRLGQPKFFRTGYWCIKYHPGFTTAKKSRIKDRETCPCSTTCEDTYPTGITDRGVHLSCWQLSQLCYGDRRSEAVREACPMTCDLCGTPEKTVSALSCKDMWPTSLIRPSGWSKDATCRELASLGACHSNQSRLVGSVRSRCPESCGSCPSLPKACADDGSFKDAAGHGCLAYIGYECPGAVLEACPRSCGSC</sequence>
<accession>A0A1Q9DU40</accession>
<dbReference type="Pfam" id="PF01549">
    <property type="entry name" value="ShK"/>
    <property type="match status" value="2"/>
</dbReference>
<reference evidence="2 3" key="1">
    <citation type="submission" date="2016-02" db="EMBL/GenBank/DDBJ databases">
        <title>Genome analysis of coral dinoflagellate symbionts highlights evolutionary adaptations to a symbiotic lifestyle.</title>
        <authorList>
            <person name="Aranda M."/>
            <person name="Li Y."/>
            <person name="Liew Y.J."/>
            <person name="Baumgarten S."/>
            <person name="Simakov O."/>
            <person name="Wilson M."/>
            <person name="Piel J."/>
            <person name="Ashoor H."/>
            <person name="Bougouffa S."/>
            <person name="Bajic V.B."/>
            <person name="Ryu T."/>
            <person name="Ravasi T."/>
            <person name="Bayer T."/>
            <person name="Micklem G."/>
            <person name="Kim H."/>
            <person name="Bhak J."/>
            <person name="Lajeunesse T.C."/>
            <person name="Voolstra C.R."/>
        </authorList>
    </citation>
    <scope>NUCLEOTIDE SEQUENCE [LARGE SCALE GENOMIC DNA]</scope>
    <source>
        <strain evidence="2 3">CCMP2467</strain>
    </source>
</reference>
<feature type="domain" description="ShKT" evidence="1">
    <location>
        <begin position="137"/>
        <end position="190"/>
    </location>
</feature>
<comment type="caution">
    <text evidence="2">The sequence shown here is derived from an EMBL/GenBank/DDBJ whole genome shotgun (WGS) entry which is preliminary data.</text>
</comment>
<proteinExistence type="predicted"/>
<evidence type="ECO:0000313" key="2">
    <source>
        <dbReference type="EMBL" id="OLP98690.1"/>
    </source>
</evidence>
<organism evidence="2 3">
    <name type="scientific">Symbiodinium microadriaticum</name>
    <name type="common">Dinoflagellate</name>
    <name type="synonym">Zooxanthella microadriatica</name>
    <dbReference type="NCBI Taxonomy" id="2951"/>
    <lineage>
        <taxon>Eukaryota</taxon>
        <taxon>Sar</taxon>
        <taxon>Alveolata</taxon>
        <taxon>Dinophyceae</taxon>
        <taxon>Suessiales</taxon>
        <taxon>Symbiodiniaceae</taxon>
        <taxon>Symbiodinium</taxon>
    </lineage>
</organism>
<feature type="domain" description="ShKT" evidence="1">
    <location>
        <begin position="81"/>
        <end position="127"/>
    </location>
</feature>
<keyword evidence="3" id="KW-1185">Reference proteome</keyword>
<dbReference type="OrthoDB" id="417271at2759"/>
<dbReference type="Proteomes" id="UP000186817">
    <property type="component" value="Unassembled WGS sequence"/>
</dbReference>
<protein>
    <recommendedName>
        <fullName evidence="1">ShKT domain-containing protein</fullName>
    </recommendedName>
</protein>